<feature type="region of interest" description="Disordered" evidence="1">
    <location>
        <begin position="400"/>
        <end position="423"/>
    </location>
</feature>
<keyword evidence="3" id="KW-1185">Reference proteome</keyword>
<evidence type="ECO:0000313" key="4">
    <source>
        <dbReference type="RefSeq" id="XP_040943454.1"/>
    </source>
</evidence>
<dbReference type="CDD" id="cd06410">
    <property type="entry name" value="PB1_UP2"/>
    <property type="match status" value="1"/>
</dbReference>
<proteinExistence type="predicted"/>
<dbReference type="Proteomes" id="UP000818029">
    <property type="component" value="Chromosome D01"/>
</dbReference>
<reference evidence="3" key="1">
    <citation type="journal article" date="2020" name="Nat. Genet.">
        <title>Genomic diversifications of five Gossypium allopolyploid species and their impact on cotton improvement.</title>
        <authorList>
            <person name="Chen Z.J."/>
            <person name="Sreedasyam A."/>
            <person name="Ando A."/>
            <person name="Song Q."/>
            <person name="De Santiago L.M."/>
            <person name="Hulse-Kemp A.M."/>
            <person name="Ding M."/>
            <person name="Ye W."/>
            <person name="Kirkbride R.C."/>
            <person name="Jenkins J."/>
            <person name="Plott C."/>
            <person name="Lovell J."/>
            <person name="Lin Y.M."/>
            <person name="Vaughn R."/>
            <person name="Liu B."/>
            <person name="Simpson S."/>
            <person name="Scheffler B.E."/>
            <person name="Wen L."/>
            <person name="Saski C.A."/>
            <person name="Grover C.E."/>
            <person name="Hu G."/>
            <person name="Conover J.L."/>
            <person name="Carlson J.W."/>
            <person name="Shu S."/>
            <person name="Boston L.B."/>
            <person name="Williams M."/>
            <person name="Peterson D.G."/>
            <person name="McGee K."/>
            <person name="Jones D.C."/>
            <person name="Wendel J.F."/>
            <person name="Stelly D.M."/>
            <person name="Grimwood J."/>
            <person name="Schmutz J."/>
        </authorList>
    </citation>
    <scope>NUCLEOTIDE SEQUENCE [LARGE SCALE GENOMIC DNA]</scope>
    <source>
        <strain evidence="3">cv. TM-1</strain>
    </source>
</reference>
<dbReference type="InterPro" id="IPR053198">
    <property type="entry name" value="Gynoecium_Dev_Regulator"/>
</dbReference>
<feature type="compositionally biased region" description="Polar residues" evidence="1">
    <location>
        <begin position="290"/>
        <end position="302"/>
    </location>
</feature>
<evidence type="ECO:0000313" key="3">
    <source>
        <dbReference type="Proteomes" id="UP000818029"/>
    </source>
</evidence>
<dbReference type="InterPro" id="IPR000270">
    <property type="entry name" value="PB1_dom"/>
</dbReference>
<feature type="compositionally biased region" description="Low complexity" evidence="1">
    <location>
        <begin position="303"/>
        <end position="315"/>
    </location>
</feature>
<feature type="region of interest" description="Disordered" evidence="1">
    <location>
        <begin position="232"/>
        <end position="349"/>
    </location>
</feature>
<dbReference type="Gene3D" id="3.10.20.90">
    <property type="entry name" value="Phosphatidylinositol 3-kinase Catalytic Subunit, Chain A, domain 1"/>
    <property type="match status" value="1"/>
</dbReference>
<dbReference type="SUPFAM" id="SSF54277">
    <property type="entry name" value="CAD &amp; PB1 domains"/>
    <property type="match status" value="1"/>
</dbReference>
<feature type="compositionally biased region" description="Basic and acidic residues" evidence="1">
    <location>
        <begin position="410"/>
        <end position="423"/>
    </location>
</feature>
<dbReference type="RefSeq" id="XP_040943454.1">
    <property type="nucleotide sequence ID" value="XM_041087520.1"/>
</dbReference>
<evidence type="ECO:0000259" key="2">
    <source>
        <dbReference type="SMART" id="SM00666"/>
    </source>
</evidence>
<dbReference type="PANTHER" id="PTHR31066">
    <property type="entry name" value="OS05G0427100 PROTEIN-RELATED"/>
    <property type="match status" value="1"/>
</dbReference>
<dbReference type="GeneID" id="107920910"/>
<evidence type="ECO:0000256" key="1">
    <source>
        <dbReference type="SAM" id="MobiDB-lite"/>
    </source>
</evidence>
<feature type="domain" description="PB1" evidence="2">
    <location>
        <begin position="115"/>
        <end position="201"/>
    </location>
</feature>
<dbReference type="Pfam" id="PF00564">
    <property type="entry name" value="PB1"/>
    <property type="match status" value="1"/>
</dbReference>
<dbReference type="PANTHER" id="PTHR31066:SF47">
    <property type="entry name" value="PB1 DOMAIN-CONTAINING PROTEIN"/>
    <property type="match status" value="1"/>
</dbReference>
<reference evidence="4" key="2">
    <citation type="submission" date="2025-08" db="UniProtKB">
        <authorList>
            <consortium name="RefSeq"/>
        </authorList>
    </citation>
    <scope>IDENTIFICATION</scope>
</reference>
<gene>
    <name evidence="4" type="primary">LOC107920910</name>
</gene>
<dbReference type="SMART" id="SM00666">
    <property type="entry name" value="PB1"/>
    <property type="match status" value="1"/>
</dbReference>
<sequence length="423" mass="47088">MESWNMFIINVYACYSRGYISRSSATKRQIRFSQKEKREFLLCNNSDSLLTVQTTIWGRKTLTRVALASAYVIEKHVASQMTASDTGGGDEGLSSSPRNRMKFLCSYGGKILPRPGDGKLKYVGGETRMLAVPGDIKFSEIMKKVNDMVEGDMILKFLIIPDELDALVTVKSDEDVRHMVDEYRRLESEGTPKLRAFLFPSSPLVAENQMNFVDPYAIEQRYIEAVNGIVRPSSNHTSGRLTPVNPNRPNFSISACTSPTSASPDASLPMEPLVSNGNQHNKPPMPKVRSSPSLYSLSTLHPQSNNNHSNHQVYQPHHHSHQNHQQQHPYSGQSPRTSPDYRTEKAPGPYDFVRGAMGHSHVPVNRVYSVGRQNLGNGYPMYTGCCDECLVYASGGANRRGSLSTSGRLGKHDSPCPRNHMLE</sequence>
<accession>A0ABM2ZLE3</accession>
<organism evidence="3 4">
    <name type="scientific">Gossypium hirsutum</name>
    <name type="common">Upland cotton</name>
    <name type="synonym">Gossypium mexicanum</name>
    <dbReference type="NCBI Taxonomy" id="3635"/>
    <lineage>
        <taxon>Eukaryota</taxon>
        <taxon>Viridiplantae</taxon>
        <taxon>Streptophyta</taxon>
        <taxon>Embryophyta</taxon>
        <taxon>Tracheophyta</taxon>
        <taxon>Spermatophyta</taxon>
        <taxon>Magnoliopsida</taxon>
        <taxon>eudicotyledons</taxon>
        <taxon>Gunneridae</taxon>
        <taxon>Pentapetalae</taxon>
        <taxon>rosids</taxon>
        <taxon>malvids</taxon>
        <taxon>Malvales</taxon>
        <taxon>Malvaceae</taxon>
        <taxon>Malvoideae</taxon>
        <taxon>Gossypium</taxon>
    </lineage>
</organism>
<protein>
    <submittedName>
        <fullName evidence="4">Uncharacterized protein isoform X1</fullName>
    </submittedName>
</protein>
<feature type="compositionally biased region" description="Polar residues" evidence="1">
    <location>
        <begin position="232"/>
        <end position="264"/>
    </location>
</feature>
<name>A0ABM2ZLE3_GOSHI</name>